<reference evidence="1 2" key="1">
    <citation type="submission" date="2014-06" db="EMBL/GenBank/DDBJ databases">
        <title>Whole Genome Sequences of Three Symbiotic Endozoicomonas Bacteria.</title>
        <authorList>
            <person name="Neave M.J."/>
            <person name="Apprill A."/>
            <person name="Voolstra C.R."/>
        </authorList>
    </citation>
    <scope>NUCLEOTIDE SEQUENCE [LARGE SCALE GENOMIC DNA]</scope>
    <source>
        <strain evidence="1 2">DSM 25634</strain>
    </source>
</reference>
<evidence type="ECO:0000313" key="2">
    <source>
        <dbReference type="Proteomes" id="UP000028073"/>
    </source>
</evidence>
<accession>A0A081NLJ4</accession>
<proteinExistence type="predicted"/>
<sequence>MVGFLLITLCIECSADANDFAKDYIFCHHCYSDTKGLATSPDTEDMSLVEKLQAFESGIDVDKPEQSRIPYRIIGAGSTSLGMTIAAIPDKLIRRLPGFYSFTHASDHIHQVHTYREKLHALGIQTTDTQLVALEEKRHTWGERLAGGQGVVYVIQPLLNGQKLAKKYLQKASEKETKDFFHKQFQITQRIFEYNKDHPGNEVTLDIVLNNWEVHFTGKGEYVLRLNDLAQPLYSVDGKQPYEWYDQATSLIFPLNRDAQKELVKHFEKLLEPRKYMIELLWGYDLVTDHPERSSIAAMFENSSVQNHNCTPDELNQPGCKNHYYPDWALNTVNLELERLKDDQPDATERYKKLTGEEVYLSFLNNNYALSCLRLYRGLSHSIRHYLSYLRFSNSIHIQKPEGTPVDMYQTSTLPGYWECFRDPDIKYHPSPR</sequence>
<gene>
    <name evidence="1" type="ORF">GZ78_04905</name>
</gene>
<dbReference type="Proteomes" id="UP000028073">
    <property type="component" value="Unassembled WGS sequence"/>
</dbReference>
<keyword evidence="2" id="KW-1185">Reference proteome</keyword>
<comment type="caution">
    <text evidence="1">The sequence shown here is derived from an EMBL/GenBank/DDBJ whole genome shotgun (WGS) entry which is preliminary data.</text>
</comment>
<protein>
    <submittedName>
        <fullName evidence="1">Uncharacterized protein</fullName>
    </submittedName>
</protein>
<dbReference type="EMBL" id="JOKH01000001">
    <property type="protein sequence ID" value="KEQ19317.1"/>
    <property type="molecule type" value="Genomic_DNA"/>
</dbReference>
<evidence type="ECO:0000313" key="1">
    <source>
        <dbReference type="EMBL" id="KEQ19317.1"/>
    </source>
</evidence>
<name>A0A081NLJ4_9GAMM</name>
<organism evidence="1 2">
    <name type="scientific">Endozoicomonas numazuensis</name>
    <dbReference type="NCBI Taxonomy" id="1137799"/>
    <lineage>
        <taxon>Bacteria</taxon>
        <taxon>Pseudomonadati</taxon>
        <taxon>Pseudomonadota</taxon>
        <taxon>Gammaproteobacteria</taxon>
        <taxon>Oceanospirillales</taxon>
        <taxon>Endozoicomonadaceae</taxon>
        <taxon>Endozoicomonas</taxon>
    </lineage>
</organism>
<dbReference type="AlphaFoldDB" id="A0A081NLJ4"/>